<comment type="caution">
    <text evidence="1">The sequence shown here is derived from an EMBL/GenBank/DDBJ whole genome shotgun (WGS) entry which is preliminary data.</text>
</comment>
<dbReference type="Proteomes" id="UP001633002">
    <property type="component" value="Unassembled WGS sequence"/>
</dbReference>
<accession>A0ABD3HRL6</accession>
<evidence type="ECO:0000313" key="2">
    <source>
        <dbReference type="Proteomes" id="UP001633002"/>
    </source>
</evidence>
<evidence type="ECO:0000313" key="1">
    <source>
        <dbReference type="EMBL" id="KAL3693189.1"/>
    </source>
</evidence>
<organism evidence="1 2">
    <name type="scientific">Riccia sorocarpa</name>
    <dbReference type="NCBI Taxonomy" id="122646"/>
    <lineage>
        <taxon>Eukaryota</taxon>
        <taxon>Viridiplantae</taxon>
        <taxon>Streptophyta</taxon>
        <taxon>Embryophyta</taxon>
        <taxon>Marchantiophyta</taxon>
        <taxon>Marchantiopsida</taxon>
        <taxon>Marchantiidae</taxon>
        <taxon>Marchantiales</taxon>
        <taxon>Ricciaceae</taxon>
        <taxon>Riccia</taxon>
    </lineage>
</organism>
<proteinExistence type="predicted"/>
<keyword evidence="2" id="KW-1185">Reference proteome</keyword>
<name>A0ABD3HRL6_9MARC</name>
<dbReference type="AlphaFoldDB" id="A0ABD3HRL6"/>
<sequence length="99" mass="10856">MIFENSIDLVRGGEKKQWPACRKQSKGSGPAAAGVLSDSGLDLELDLTRVVARSILGPLRSWFYGHVSGGEQEEQALALDGFIEGVTGLAIYFVEFRRW</sequence>
<dbReference type="EMBL" id="JBJQOH010000003">
    <property type="protein sequence ID" value="KAL3693189.1"/>
    <property type="molecule type" value="Genomic_DNA"/>
</dbReference>
<protein>
    <submittedName>
        <fullName evidence="1">Uncharacterized protein</fullName>
    </submittedName>
</protein>
<reference evidence="1 2" key="1">
    <citation type="submission" date="2024-09" db="EMBL/GenBank/DDBJ databases">
        <title>Chromosome-scale assembly of Riccia sorocarpa.</title>
        <authorList>
            <person name="Paukszto L."/>
        </authorList>
    </citation>
    <scope>NUCLEOTIDE SEQUENCE [LARGE SCALE GENOMIC DNA]</scope>
    <source>
        <strain evidence="1">LP-2024</strain>
        <tissue evidence="1">Aerial parts of the thallus</tissue>
    </source>
</reference>
<gene>
    <name evidence="1" type="ORF">R1sor_006840</name>
</gene>